<sequence>MAVRHEFTLQPGESRLVRTPSVLKTVLGSCAGVTFRVQRLGLGAMCHPMLPTIRPGRESSETVLTRYVDLALKGMIHRLEKLGAQRGEIEVKLFGCCDVLDFDVNRITVGRMNAEMAMKVLSEEGVVLAARQTGGPVGMYIYFTTDSGEVLLRRLAPLETGLRKEAKLADGR</sequence>
<evidence type="ECO:0000256" key="2">
    <source>
        <dbReference type="ARBA" id="ARBA00022801"/>
    </source>
</evidence>
<dbReference type="InterPro" id="IPR038592">
    <property type="entry name" value="CheD-like_sf"/>
</dbReference>
<dbReference type="Pfam" id="PF03975">
    <property type="entry name" value="CheD"/>
    <property type="match status" value="1"/>
</dbReference>
<gene>
    <name evidence="3" type="primary">cheD</name>
    <name evidence="4" type="ORF">SAMN05421819_2717</name>
</gene>
<dbReference type="GO" id="GO:0050568">
    <property type="term" value="F:protein-glutamine glutaminase activity"/>
    <property type="evidence" value="ECO:0007669"/>
    <property type="project" value="UniProtKB-UniRule"/>
</dbReference>
<dbReference type="Proteomes" id="UP000236728">
    <property type="component" value="Unassembled WGS sequence"/>
</dbReference>
<protein>
    <recommendedName>
        <fullName evidence="3">Probable chemoreceptor glutamine deamidase CheD</fullName>
        <ecNumber evidence="3">3.5.1.44</ecNumber>
    </recommendedName>
</protein>
<accession>A0A1H5ZK49</accession>
<evidence type="ECO:0000256" key="1">
    <source>
        <dbReference type="ARBA" id="ARBA00022500"/>
    </source>
</evidence>
<dbReference type="EMBL" id="FNVA01000004">
    <property type="protein sequence ID" value="SEG36829.1"/>
    <property type="molecule type" value="Genomic_DNA"/>
</dbReference>
<reference evidence="4 5" key="1">
    <citation type="submission" date="2016-10" db="EMBL/GenBank/DDBJ databases">
        <authorList>
            <person name="de Groot N.N."/>
        </authorList>
    </citation>
    <scope>NUCLEOTIDE SEQUENCE [LARGE SCALE GENOMIC DNA]</scope>
    <source>
        <strain evidence="4 5">DSM 22489</strain>
    </source>
</reference>
<dbReference type="PANTHER" id="PTHR35147">
    <property type="entry name" value="CHEMORECEPTOR GLUTAMINE DEAMIDASE CHED-RELATED"/>
    <property type="match status" value="1"/>
</dbReference>
<dbReference type="HAMAP" id="MF_01440">
    <property type="entry name" value="CheD"/>
    <property type="match status" value="1"/>
</dbReference>
<dbReference type="InterPro" id="IPR011324">
    <property type="entry name" value="Cytotoxic_necrot_fac-like_cat"/>
</dbReference>
<dbReference type="GO" id="GO:0006935">
    <property type="term" value="P:chemotaxis"/>
    <property type="evidence" value="ECO:0007669"/>
    <property type="project" value="UniProtKB-UniRule"/>
</dbReference>
<keyword evidence="2 3" id="KW-0378">Hydrolase</keyword>
<comment type="function">
    <text evidence="3">Probably deamidates glutamine residues to glutamate on methyl-accepting chemotaxis receptors (MCPs), playing an important role in chemotaxis.</text>
</comment>
<dbReference type="PANTHER" id="PTHR35147:SF1">
    <property type="entry name" value="CHEMORECEPTOR GLUTAMINE DEAMIDASE CHED-RELATED"/>
    <property type="match status" value="1"/>
</dbReference>
<comment type="catalytic activity">
    <reaction evidence="3">
        <text>L-glutaminyl-[protein] + H2O = L-glutamyl-[protein] + NH4(+)</text>
        <dbReference type="Rhea" id="RHEA:16441"/>
        <dbReference type="Rhea" id="RHEA-COMP:10207"/>
        <dbReference type="Rhea" id="RHEA-COMP:10208"/>
        <dbReference type="ChEBI" id="CHEBI:15377"/>
        <dbReference type="ChEBI" id="CHEBI:28938"/>
        <dbReference type="ChEBI" id="CHEBI:29973"/>
        <dbReference type="ChEBI" id="CHEBI:30011"/>
        <dbReference type="EC" id="3.5.1.44"/>
    </reaction>
</comment>
<evidence type="ECO:0000313" key="4">
    <source>
        <dbReference type="EMBL" id="SEG36829.1"/>
    </source>
</evidence>
<dbReference type="EC" id="3.5.1.44" evidence="3"/>
<dbReference type="InterPro" id="IPR005659">
    <property type="entry name" value="Chemorcpt_Glu_NH3ase_CheD"/>
</dbReference>
<keyword evidence="5" id="KW-1185">Reference proteome</keyword>
<dbReference type="CDD" id="cd16352">
    <property type="entry name" value="CheD"/>
    <property type="match status" value="1"/>
</dbReference>
<dbReference type="OrthoDB" id="9807202at2"/>
<name>A0A1H5ZK49_9BACT</name>
<evidence type="ECO:0000256" key="3">
    <source>
        <dbReference type="HAMAP-Rule" id="MF_01440"/>
    </source>
</evidence>
<dbReference type="SUPFAM" id="SSF64438">
    <property type="entry name" value="CNF1/YfiH-like putative cysteine hydrolases"/>
    <property type="match status" value="1"/>
</dbReference>
<keyword evidence="1 3" id="KW-0145">Chemotaxis</keyword>
<dbReference type="AlphaFoldDB" id="A0A1H5ZK49"/>
<comment type="similarity">
    <text evidence="3">Belongs to the CheD family.</text>
</comment>
<organism evidence="4 5">
    <name type="scientific">Bryocella elongata</name>
    <dbReference type="NCBI Taxonomy" id="863522"/>
    <lineage>
        <taxon>Bacteria</taxon>
        <taxon>Pseudomonadati</taxon>
        <taxon>Acidobacteriota</taxon>
        <taxon>Terriglobia</taxon>
        <taxon>Terriglobales</taxon>
        <taxon>Acidobacteriaceae</taxon>
        <taxon>Bryocella</taxon>
    </lineage>
</organism>
<proteinExistence type="inferred from homology"/>
<dbReference type="Gene3D" id="3.30.1330.200">
    <property type="match status" value="1"/>
</dbReference>
<evidence type="ECO:0000313" key="5">
    <source>
        <dbReference type="Proteomes" id="UP000236728"/>
    </source>
</evidence>